<evidence type="ECO:0008006" key="3">
    <source>
        <dbReference type="Google" id="ProtNLM"/>
    </source>
</evidence>
<reference evidence="2" key="1">
    <citation type="journal article" date="2019" name="Int. J. Syst. Evol. Microbiol.">
        <title>The Global Catalogue of Microorganisms (GCM) 10K type strain sequencing project: providing services to taxonomists for standard genome sequencing and annotation.</title>
        <authorList>
            <consortium name="The Broad Institute Genomics Platform"/>
            <consortium name="The Broad Institute Genome Sequencing Center for Infectious Disease"/>
            <person name="Wu L."/>
            <person name="Ma J."/>
        </authorList>
    </citation>
    <scope>NUCLEOTIDE SEQUENCE [LARGE SCALE GENOMIC DNA]</scope>
    <source>
        <strain evidence="2">JCM 18532</strain>
    </source>
</reference>
<evidence type="ECO:0000313" key="2">
    <source>
        <dbReference type="Proteomes" id="UP001499882"/>
    </source>
</evidence>
<dbReference type="RefSeq" id="WP_345524482.1">
    <property type="nucleotide sequence ID" value="NZ_BAABKN010000002.1"/>
</dbReference>
<evidence type="ECO:0000313" key="1">
    <source>
        <dbReference type="EMBL" id="GAA4722320.1"/>
    </source>
</evidence>
<dbReference type="InterPro" id="IPR005331">
    <property type="entry name" value="Sulfotransferase"/>
</dbReference>
<dbReference type="SUPFAM" id="SSF52540">
    <property type="entry name" value="P-loop containing nucleoside triphosphate hydrolases"/>
    <property type="match status" value="1"/>
</dbReference>
<accession>A0ABP8Y7C2</accession>
<sequence length="208" mass="24135">MPVLVKDGRAVLFVHIPKTGGTTIERMMTAVGWEMHFREAKKVRPQVFELFRCSPQHYHAELLTELFDVSRFDLVAGIVRDPLARFRSEFSMRYRRLDSTDEEQVTAWADRVLARYAGNPYALDNHLRPQTEFLLPGMEIYRLEDGLGTMVADLNARFDLGLDHEVPRKLTSHDKGIPSSKVPITPEVRARVHEFYEADYRILGYTRR</sequence>
<dbReference type="Pfam" id="PF03567">
    <property type="entry name" value="Sulfotransfer_2"/>
    <property type="match status" value="1"/>
</dbReference>
<proteinExistence type="predicted"/>
<protein>
    <recommendedName>
        <fullName evidence="3">Sulfotransferase family protein</fullName>
    </recommendedName>
</protein>
<dbReference type="EMBL" id="BAABKN010000002">
    <property type="protein sequence ID" value="GAA4722320.1"/>
    <property type="molecule type" value="Genomic_DNA"/>
</dbReference>
<gene>
    <name evidence="1" type="ORF">GCM10023350_00480</name>
</gene>
<dbReference type="Gene3D" id="3.40.50.300">
    <property type="entry name" value="P-loop containing nucleotide triphosphate hydrolases"/>
    <property type="match status" value="1"/>
</dbReference>
<dbReference type="Proteomes" id="UP001499882">
    <property type="component" value="Unassembled WGS sequence"/>
</dbReference>
<comment type="caution">
    <text evidence="1">The sequence shown here is derived from an EMBL/GenBank/DDBJ whole genome shotgun (WGS) entry which is preliminary data.</text>
</comment>
<name>A0ABP8Y7C2_9ACTN</name>
<dbReference type="InterPro" id="IPR027417">
    <property type="entry name" value="P-loop_NTPase"/>
</dbReference>
<keyword evidence="2" id="KW-1185">Reference proteome</keyword>
<organism evidence="1 2">
    <name type="scientific">Nocardioides endophyticus</name>
    <dbReference type="NCBI Taxonomy" id="1353775"/>
    <lineage>
        <taxon>Bacteria</taxon>
        <taxon>Bacillati</taxon>
        <taxon>Actinomycetota</taxon>
        <taxon>Actinomycetes</taxon>
        <taxon>Propionibacteriales</taxon>
        <taxon>Nocardioidaceae</taxon>
        <taxon>Nocardioides</taxon>
    </lineage>
</organism>